<feature type="non-terminal residue" evidence="2">
    <location>
        <position position="713"/>
    </location>
</feature>
<dbReference type="InterPro" id="IPR029058">
    <property type="entry name" value="AB_hydrolase_fold"/>
</dbReference>
<dbReference type="Pfam" id="PF07819">
    <property type="entry name" value="PGAP1"/>
    <property type="match status" value="1"/>
</dbReference>
<gene>
    <name evidence="2" type="ORF">SAMN02745108_02957</name>
</gene>
<dbReference type="InterPro" id="IPR012908">
    <property type="entry name" value="PGAP1-ab_dom-like"/>
</dbReference>
<feature type="domain" description="GPI inositol-deacylase PGAP1-like alpha/beta" evidence="1">
    <location>
        <begin position="166"/>
        <end position="220"/>
    </location>
</feature>
<organism evidence="2 3">
    <name type="scientific">Fibrobacter intestinalis</name>
    <dbReference type="NCBI Taxonomy" id="28122"/>
    <lineage>
        <taxon>Bacteria</taxon>
        <taxon>Pseudomonadati</taxon>
        <taxon>Fibrobacterota</taxon>
        <taxon>Fibrobacteria</taxon>
        <taxon>Fibrobacterales</taxon>
        <taxon>Fibrobacteraceae</taxon>
        <taxon>Fibrobacter</taxon>
    </lineage>
</organism>
<dbReference type="EMBL" id="FUWU01000105">
    <property type="protein sequence ID" value="SKA22827.1"/>
    <property type="molecule type" value="Genomic_DNA"/>
</dbReference>
<reference evidence="2 3" key="1">
    <citation type="submission" date="2017-02" db="EMBL/GenBank/DDBJ databases">
        <authorList>
            <person name="Peterson S.W."/>
        </authorList>
    </citation>
    <scope>NUCLEOTIDE SEQUENCE [LARGE SCALE GENOMIC DNA]</scope>
    <source>
        <strain evidence="2 3">ATCC 43854</strain>
    </source>
</reference>
<dbReference type="STRING" id="28122.SAMN02745108_02957"/>
<dbReference type="GO" id="GO:0016788">
    <property type="term" value="F:hydrolase activity, acting on ester bonds"/>
    <property type="evidence" value="ECO:0007669"/>
    <property type="project" value="InterPro"/>
</dbReference>
<dbReference type="SUPFAM" id="SSF53474">
    <property type="entry name" value="alpha/beta-Hydrolases"/>
    <property type="match status" value="1"/>
</dbReference>
<dbReference type="AlphaFoldDB" id="A0A1T4S3X3"/>
<evidence type="ECO:0000313" key="2">
    <source>
        <dbReference type="EMBL" id="SKA22827.1"/>
    </source>
</evidence>
<protein>
    <submittedName>
        <fullName evidence="2">PGAP1-like protein</fullName>
    </submittedName>
</protein>
<evidence type="ECO:0000259" key="1">
    <source>
        <dbReference type="Pfam" id="PF07819"/>
    </source>
</evidence>
<name>A0A1T4S3X3_9BACT</name>
<dbReference type="Proteomes" id="UP000190449">
    <property type="component" value="Unassembled WGS sequence"/>
</dbReference>
<dbReference type="Gene3D" id="3.40.50.1820">
    <property type="entry name" value="alpha/beta hydrolase"/>
    <property type="match status" value="1"/>
</dbReference>
<evidence type="ECO:0000313" key="3">
    <source>
        <dbReference type="Proteomes" id="UP000190449"/>
    </source>
</evidence>
<sequence length="713" mass="77584">MKIQRNFLLLLVMVCCSWSEPKPMEAIENYNVLMLHGAYGSDKGFSVDFSLPEAYYAGNALENGATLGTYNNGDRITKWLGTNIFEEPDIGKACNPSNAYIYNWRSFSNPANSSIRNAVELGNRTWNGDGKFGKRRALVEEAQEVKAVFHDLETGRNDSGQSALQLIRRNPALYRQIPSRYILIGHSMGGVVAREYVQNSNYYYGDVDKIITLDSPHEGTGALNMQLDMVDGIRATGEGVTGAIATSGTLGLFLASTGSDLGTSTVGLLGLASSMAASGIHYGVGELMSLFLEKYEPTDPLVYYVDPTAGLQNNISALKGLVNEPDSLPMFRLLAGAHSMTFTDPKSGWRTPLSFFIPDMITVPITNQACQIHGGESFSANYANAFTGYVIGLLGGINVQGHGSSLVETDIGLARHTKMLTNPDVDVRREEFEAASHASEAWTSSLTTVTLAAGAALLAADLIPVPYNKIARAAIATGAAAGISASVASAVSAGMLDLAESHMMPLYRKNLEKWLGNANTFSLVNAGSSEYIPYLMEDFLYECPFVNLALLDSATLDSLQMNPEAKLNRNCYYLGDRENAKCAVGLFANSGDLNSTHKMQSVASLSPLRFSSSTDWSKMGVKVDRWERVDGLTPEGSLAPKSVPIRHVERYAAPSIAVDDWIEKYSFVVDDLMPHRLRQIRMNFNYQEEIAWECDISKDAQASDACVVYKRSG</sequence>
<proteinExistence type="predicted"/>
<accession>A0A1T4S3X3</accession>